<keyword evidence="2" id="KW-1003">Cell membrane</keyword>
<keyword evidence="5 6" id="KW-0472">Membrane</keyword>
<dbReference type="RefSeq" id="WP_126756361.1">
    <property type="nucleotide sequence ID" value="NZ_PIPQ01000001.1"/>
</dbReference>
<accession>A0A432X9I1</accession>
<feature type="domain" description="EamA" evidence="7">
    <location>
        <begin position="3"/>
        <end position="129"/>
    </location>
</feature>
<dbReference type="PANTHER" id="PTHR42920:SF5">
    <property type="entry name" value="EAMA DOMAIN-CONTAINING PROTEIN"/>
    <property type="match status" value="1"/>
</dbReference>
<evidence type="ECO:0000256" key="6">
    <source>
        <dbReference type="SAM" id="Phobius"/>
    </source>
</evidence>
<dbReference type="Pfam" id="PF00892">
    <property type="entry name" value="EamA"/>
    <property type="match status" value="1"/>
</dbReference>
<dbReference type="InterPro" id="IPR037185">
    <property type="entry name" value="EmrE-like"/>
</dbReference>
<feature type="transmembrane region" description="Helical" evidence="6">
    <location>
        <begin position="171"/>
        <end position="193"/>
    </location>
</feature>
<feature type="transmembrane region" description="Helical" evidence="6">
    <location>
        <begin position="81"/>
        <end position="101"/>
    </location>
</feature>
<evidence type="ECO:0000259" key="7">
    <source>
        <dbReference type="Pfam" id="PF00892"/>
    </source>
</evidence>
<comment type="subcellular location">
    <subcellularLocation>
        <location evidence="1">Cell membrane</location>
        <topology evidence="1">Multi-pass membrane protein</topology>
    </subcellularLocation>
</comment>
<evidence type="ECO:0000313" key="9">
    <source>
        <dbReference type="Proteomes" id="UP000286976"/>
    </source>
</evidence>
<dbReference type="PANTHER" id="PTHR42920">
    <property type="entry name" value="OS03G0707200 PROTEIN-RELATED"/>
    <property type="match status" value="1"/>
</dbReference>
<evidence type="ECO:0000256" key="4">
    <source>
        <dbReference type="ARBA" id="ARBA00022989"/>
    </source>
</evidence>
<dbReference type="GO" id="GO:0005886">
    <property type="term" value="C:plasma membrane"/>
    <property type="evidence" value="ECO:0007669"/>
    <property type="project" value="UniProtKB-SubCell"/>
</dbReference>
<keyword evidence="4 6" id="KW-1133">Transmembrane helix</keyword>
<proteinExistence type="predicted"/>
<organism evidence="8 9">
    <name type="scientific">Aliidiomarina taiwanensis</name>
    <dbReference type="NCBI Taxonomy" id="946228"/>
    <lineage>
        <taxon>Bacteria</taxon>
        <taxon>Pseudomonadati</taxon>
        <taxon>Pseudomonadota</taxon>
        <taxon>Gammaproteobacteria</taxon>
        <taxon>Alteromonadales</taxon>
        <taxon>Idiomarinaceae</taxon>
        <taxon>Aliidiomarina</taxon>
    </lineage>
</organism>
<dbReference type="InterPro" id="IPR000620">
    <property type="entry name" value="EamA_dom"/>
</dbReference>
<evidence type="ECO:0000256" key="1">
    <source>
        <dbReference type="ARBA" id="ARBA00004651"/>
    </source>
</evidence>
<keyword evidence="3 6" id="KW-0812">Transmembrane</keyword>
<feature type="transmembrane region" description="Helical" evidence="6">
    <location>
        <begin position="28"/>
        <end position="46"/>
    </location>
</feature>
<feature type="transmembrane region" description="Helical" evidence="6">
    <location>
        <begin position="205"/>
        <end position="223"/>
    </location>
</feature>
<comment type="caution">
    <text evidence="8">The sequence shown here is derived from an EMBL/GenBank/DDBJ whole genome shotgun (WGS) entry which is preliminary data.</text>
</comment>
<reference evidence="8 9" key="1">
    <citation type="journal article" date="2011" name="Front. Microbiol.">
        <title>Genomic signatures of strain selection and enhancement in Bacillus atrophaeus var. globigii, a historical biowarfare simulant.</title>
        <authorList>
            <person name="Gibbons H.S."/>
            <person name="Broomall S.M."/>
            <person name="McNew L.A."/>
            <person name="Daligault H."/>
            <person name="Chapman C."/>
            <person name="Bruce D."/>
            <person name="Karavis M."/>
            <person name="Krepps M."/>
            <person name="McGregor P.A."/>
            <person name="Hong C."/>
            <person name="Park K.H."/>
            <person name="Akmal A."/>
            <person name="Feldman A."/>
            <person name="Lin J.S."/>
            <person name="Chang W.E."/>
            <person name="Higgs B.W."/>
            <person name="Demirev P."/>
            <person name="Lindquist J."/>
            <person name="Liem A."/>
            <person name="Fochler E."/>
            <person name="Read T.D."/>
            <person name="Tapia R."/>
            <person name="Johnson S."/>
            <person name="Bishop-Lilly K.A."/>
            <person name="Detter C."/>
            <person name="Han C."/>
            <person name="Sozhamannan S."/>
            <person name="Rosenzweig C.N."/>
            <person name="Skowronski E.W."/>
        </authorList>
    </citation>
    <scope>NUCLEOTIDE SEQUENCE [LARGE SCALE GENOMIC DNA]</scope>
    <source>
        <strain evidence="8 9">AIT1</strain>
    </source>
</reference>
<dbReference type="SUPFAM" id="SSF103481">
    <property type="entry name" value="Multidrug resistance efflux transporter EmrE"/>
    <property type="match status" value="2"/>
</dbReference>
<feature type="transmembrane region" description="Helical" evidence="6">
    <location>
        <begin position="58"/>
        <end position="75"/>
    </location>
</feature>
<feature type="transmembrane region" description="Helical" evidence="6">
    <location>
        <begin position="260"/>
        <end position="277"/>
    </location>
</feature>
<protein>
    <submittedName>
        <fullName evidence="8">EamA family transporter</fullName>
    </submittedName>
</protein>
<sequence length="284" mass="31590">MPLLILVTLVWAFSFSLIGEFLAAQVDAYIAVFIRMLLAFVALSPFLRIRQTSKPMRFYMMAIGGVQIGLMYILLYHAFLFLNVAEVLLFTIFTPLYIALIDERLLNNKQLPSRWWLAATLSVLGAGIIRYKGIDSQFLTGFLLIQGANLCFAAGQVAYKRLQLHTAKAQVEHYALFFLGAALVSGLGMLFFADFTRLPSSSTHWAVLIWLGLGASGGGYLLWSMASKQVNIGQLATMNNALVPAGLLVNFLIWGQNVPWGQLWVGGLIILYAVWLCRPKSQPY</sequence>
<dbReference type="AlphaFoldDB" id="A0A432X9I1"/>
<evidence type="ECO:0000313" key="8">
    <source>
        <dbReference type="EMBL" id="RUO43966.1"/>
    </source>
</evidence>
<keyword evidence="9" id="KW-1185">Reference proteome</keyword>
<evidence type="ECO:0000256" key="3">
    <source>
        <dbReference type="ARBA" id="ARBA00022692"/>
    </source>
</evidence>
<feature type="transmembrane region" description="Helical" evidence="6">
    <location>
        <begin position="137"/>
        <end position="159"/>
    </location>
</feature>
<name>A0A432X9I1_9GAMM</name>
<feature type="transmembrane region" description="Helical" evidence="6">
    <location>
        <begin position="113"/>
        <end position="131"/>
    </location>
</feature>
<dbReference type="InterPro" id="IPR051258">
    <property type="entry name" value="Diverse_Substrate_Transporter"/>
</dbReference>
<dbReference type="OrthoDB" id="1412048at2"/>
<evidence type="ECO:0000256" key="2">
    <source>
        <dbReference type="ARBA" id="ARBA00022475"/>
    </source>
</evidence>
<evidence type="ECO:0000256" key="5">
    <source>
        <dbReference type="ARBA" id="ARBA00023136"/>
    </source>
</evidence>
<dbReference type="Proteomes" id="UP000286976">
    <property type="component" value="Unassembled WGS sequence"/>
</dbReference>
<feature type="transmembrane region" description="Helical" evidence="6">
    <location>
        <begin position="235"/>
        <end position="254"/>
    </location>
</feature>
<dbReference type="EMBL" id="PIPQ01000001">
    <property type="protein sequence ID" value="RUO43966.1"/>
    <property type="molecule type" value="Genomic_DNA"/>
</dbReference>
<gene>
    <name evidence="8" type="ORF">CWE15_01935</name>
</gene>